<evidence type="ECO:0000313" key="2">
    <source>
        <dbReference type="EMBL" id="DAD97045.1"/>
    </source>
</evidence>
<proteinExistence type="predicted"/>
<protein>
    <recommendedName>
        <fullName evidence="1">TET-Associated Glycosyltransferase domain-containing protein</fullName>
    </recommendedName>
</protein>
<accession>A0A8S5NQF4</accession>
<name>A0A8S5NQF4_9CAUD</name>
<dbReference type="EMBL" id="BK015228">
    <property type="protein sequence ID" value="DAD97045.1"/>
    <property type="molecule type" value="Genomic_DNA"/>
</dbReference>
<evidence type="ECO:0000259" key="1">
    <source>
        <dbReference type="Pfam" id="PF20691"/>
    </source>
</evidence>
<dbReference type="Pfam" id="PF20691">
    <property type="entry name" value="TAGT"/>
    <property type="match status" value="1"/>
</dbReference>
<dbReference type="InterPro" id="IPR049100">
    <property type="entry name" value="TAGT"/>
</dbReference>
<reference evidence="2" key="1">
    <citation type="journal article" date="2021" name="Proc. Natl. Acad. Sci. U.S.A.">
        <title>A Catalog of Tens of Thousands of Viruses from Human Metagenomes Reveals Hidden Associations with Chronic Diseases.</title>
        <authorList>
            <person name="Tisza M.J."/>
            <person name="Buck C.B."/>
        </authorList>
    </citation>
    <scope>NUCLEOTIDE SEQUENCE</scope>
    <source>
        <strain evidence="2">CteaT5</strain>
    </source>
</reference>
<feature type="domain" description="TET-Associated Glycosyltransferase" evidence="1">
    <location>
        <begin position="10"/>
        <end position="211"/>
    </location>
</feature>
<organism evidence="2">
    <name type="scientific">Myoviridae sp. cteaT5</name>
    <dbReference type="NCBI Taxonomy" id="2826676"/>
    <lineage>
        <taxon>Viruses</taxon>
        <taxon>Duplodnaviria</taxon>
        <taxon>Heunggongvirae</taxon>
        <taxon>Uroviricota</taxon>
        <taxon>Caudoviricetes</taxon>
    </lineage>
</organism>
<sequence>MRKTNNIGYFIISHGRPNEQLTYNLFISSGISSADIFIVCDNLDETLQEYIANYKDNVLIFDKQKYMNLCDGGVQKPTGIHAVYARNAAIHFAKTKGYQYFVVADDIKSLHHRVNENEKLKAYPVKNINDCFSSCIDFMNTNTHLSCIGFGTNNTFIGGTNAAIYKRGFDYMAVNIALYRAETPIQYASECQEDLIASILNNSVGNLVVSIPFIMVDAIVKGRNKGGNEGHYAEENTYYRYFGTLIYAPASVRIMSKSGELVKNNKSNYYPMILSDRWKK</sequence>